<keyword evidence="6" id="KW-0732">Signal</keyword>
<feature type="region of interest" description="Disordered" evidence="5">
    <location>
        <begin position="487"/>
        <end position="544"/>
    </location>
</feature>
<dbReference type="Gene3D" id="3.20.20.80">
    <property type="entry name" value="Glycosidases"/>
    <property type="match status" value="1"/>
</dbReference>
<evidence type="ECO:0000256" key="5">
    <source>
        <dbReference type="SAM" id="MobiDB-lite"/>
    </source>
</evidence>
<evidence type="ECO:0000256" key="1">
    <source>
        <dbReference type="ARBA" id="ARBA00008773"/>
    </source>
</evidence>
<comment type="similarity">
    <text evidence="1 3">Belongs to the glycosyl hydrolase 17 family.</text>
</comment>
<keyword evidence="4" id="KW-0326">Glycosidase</keyword>
<dbReference type="Pfam" id="PF00332">
    <property type="entry name" value="Glyco_hydro_17"/>
    <property type="match status" value="1"/>
</dbReference>
<organism evidence="7">
    <name type="scientific">Eutreptiella gymnastica</name>
    <dbReference type="NCBI Taxonomy" id="73025"/>
    <lineage>
        <taxon>Eukaryota</taxon>
        <taxon>Discoba</taxon>
        <taxon>Euglenozoa</taxon>
        <taxon>Euglenida</taxon>
        <taxon>Spirocuta</taxon>
        <taxon>Euglenophyceae</taxon>
        <taxon>Eutreptiales</taxon>
        <taxon>Eutreptiaceae</taxon>
        <taxon>Eutreptiella</taxon>
    </lineage>
</organism>
<reference evidence="7" key="1">
    <citation type="submission" date="2021-01" db="EMBL/GenBank/DDBJ databases">
        <authorList>
            <person name="Corre E."/>
            <person name="Pelletier E."/>
            <person name="Niang G."/>
            <person name="Scheremetjew M."/>
            <person name="Finn R."/>
            <person name="Kale V."/>
            <person name="Holt S."/>
            <person name="Cochrane G."/>
            <person name="Meng A."/>
            <person name="Brown T."/>
            <person name="Cohen L."/>
        </authorList>
    </citation>
    <scope>NUCLEOTIDE SEQUENCE</scope>
    <source>
        <strain evidence="7">CCMP1594</strain>
    </source>
</reference>
<dbReference type="SUPFAM" id="SSF51445">
    <property type="entry name" value="(Trans)glycosidases"/>
    <property type="match status" value="1"/>
</dbReference>
<evidence type="ECO:0000256" key="4">
    <source>
        <dbReference type="RuleBase" id="RU004336"/>
    </source>
</evidence>
<keyword evidence="2 4" id="KW-0378">Hydrolase</keyword>
<protein>
    <recommendedName>
        <fullName evidence="8">Glucan endo-1,3-beta-D-glucosidase</fullName>
    </recommendedName>
</protein>
<dbReference type="GO" id="GO:0005975">
    <property type="term" value="P:carbohydrate metabolic process"/>
    <property type="evidence" value="ECO:0007669"/>
    <property type="project" value="InterPro"/>
</dbReference>
<dbReference type="AlphaFoldDB" id="A0A7S4LB64"/>
<evidence type="ECO:0000313" key="7">
    <source>
        <dbReference type="EMBL" id="CAE0817847.1"/>
    </source>
</evidence>
<dbReference type="InterPro" id="IPR000490">
    <property type="entry name" value="Glyco_hydro_17"/>
</dbReference>
<evidence type="ECO:0008006" key="8">
    <source>
        <dbReference type="Google" id="ProtNLM"/>
    </source>
</evidence>
<gene>
    <name evidence="7" type="ORF">EGYM00163_LOCUS29015</name>
</gene>
<proteinExistence type="inferred from homology"/>
<dbReference type="PROSITE" id="PS00587">
    <property type="entry name" value="GLYCOSYL_HYDROL_F17"/>
    <property type="match status" value="1"/>
</dbReference>
<dbReference type="InterPro" id="IPR044965">
    <property type="entry name" value="Glyco_hydro_17_plant"/>
</dbReference>
<accession>A0A7S4LB64</accession>
<dbReference type="InterPro" id="IPR017853">
    <property type="entry name" value="GH"/>
</dbReference>
<dbReference type="EMBL" id="HBJA01083128">
    <property type="protein sequence ID" value="CAE0817847.1"/>
    <property type="molecule type" value="Transcribed_RNA"/>
</dbReference>
<dbReference type="GO" id="GO:0004553">
    <property type="term" value="F:hydrolase activity, hydrolyzing O-glycosyl compounds"/>
    <property type="evidence" value="ECO:0007669"/>
    <property type="project" value="InterPro"/>
</dbReference>
<feature type="compositionally biased region" description="Pro residues" evidence="5">
    <location>
        <begin position="487"/>
        <end position="538"/>
    </location>
</feature>
<name>A0A7S4LB64_9EUGL</name>
<evidence type="ECO:0000256" key="2">
    <source>
        <dbReference type="ARBA" id="ARBA00022801"/>
    </source>
</evidence>
<sequence length="625" mass="68783">MRKMHLLLVFLVSQVFITKAWVGVNFALMQQHSPLNPQKAAKMFNEAYPNVKHFKTFIYDRKYLNALQNRDATNVLVGVPNEELAIIAGDVNKALEIIDSVKDFAMQITLAVGTQPLAPWWNNQFAPHVVDAFKMLRQAIEQRELKGTIQLTVPFFHGMLSKDYPPQASQFAGEYEETVRTIAQMLKEDGGFFCINIYPWFTYRANQGVISLDYALLKHGHNVGGKYYQNLLMVQIAAVREALLKLDQEFDDSKLPLVIGETGWPTAGHKDATVANAATYINNVVDMAQSGAINVFLFEAFDEGRKEALEGTLQVETEEQNFGLVDLSGNPKFNIPQLSDPTATGPRQVLTVLDDPNQGGACETNFSAHPECQGALNYMFANWQNPHYAPFNLEPTRCSLQGYLHVHENDKCPACPCAAQPSSCETDFSAYPDCQWALDYMFANWQHPDYEYYKLKGTRCSLQGYLNAVENKCPACVCGASPSPSPDPSDSPAPSPSPIPVPPASPSPIAVPPSLSPSSSPFPSPIPSPFPSPFPSPSPDTCHDGVWNGDEEGIDCGGSCSKTCHCDDLGPGDAEYFHCPALQRLLQSGGCYYLEEGCVAEDDRLVYCPGLDMATVMEACSQKSE</sequence>
<evidence type="ECO:0000256" key="6">
    <source>
        <dbReference type="SAM" id="SignalP"/>
    </source>
</evidence>
<dbReference type="PANTHER" id="PTHR32227">
    <property type="entry name" value="GLUCAN ENDO-1,3-BETA-GLUCOSIDASE BG1-RELATED-RELATED"/>
    <property type="match status" value="1"/>
</dbReference>
<feature type="chain" id="PRO_5030978014" description="Glucan endo-1,3-beta-D-glucosidase" evidence="6">
    <location>
        <begin position="21"/>
        <end position="625"/>
    </location>
</feature>
<feature type="signal peptide" evidence="6">
    <location>
        <begin position="1"/>
        <end position="20"/>
    </location>
</feature>
<evidence type="ECO:0000256" key="3">
    <source>
        <dbReference type="RuleBase" id="RU004335"/>
    </source>
</evidence>